<feature type="region of interest" description="Disordered" evidence="1">
    <location>
        <begin position="45"/>
        <end position="65"/>
    </location>
</feature>
<gene>
    <name evidence="3" type="ORF">JCM21142_114642</name>
</gene>
<dbReference type="InterPro" id="IPR012340">
    <property type="entry name" value="NA-bd_OB-fold"/>
</dbReference>
<dbReference type="CDD" id="cd04458">
    <property type="entry name" value="CSP_CDS"/>
    <property type="match status" value="1"/>
</dbReference>
<accession>W7YEI4</accession>
<evidence type="ECO:0000313" key="3">
    <source>
        <dbReference type="EMBL" id="GAF05883.1"/>
    </source>
</evidence>
<dbReference type="InterPro" id="IPR002059">
    <property type="entry name" value="CSP_DNA-bd"/>
</dbReference>
<dbReference type="Gene3D" id="2.40.50.140">
    <property type="entry name" value="Nucleic acid-binding proteins"/>
    <property type="match status" value="1"/>
</dbReference>
<proteinExistence type="predicted"/>
<keyword evidence="4" id="KW-1185">Reference proteome</keyword>
<comment type="caution">
    <text evidence="3">The sequence shown here is derived from an EMBL/GenBank/DDBJ whole genome shotgun (WGS) entry which is preliminary data.</text>
</comment>
<evidence type="ECO:0000259" key="2">
    <source>
        <dbReference type="PROSITE" id="PS51857"/>
    </source>
</evidence>
<evidence type="ECO:0000256" key="1">
    <source>
        <dbReference type="SAM" id="MobiDB-lite"/>
    </source>
</evidence>
<dbReference type="GO" id="GO:0003676">
    <property type="term" value="F:nucleic acid binding"/>
    <property type="evidence" value="ECO:0007669"/>
    <property type="project" value="InterPro"/>
</dbReference>
<name>W7YEI4_9BACT</name>
<protein>
    <submittedName>
        <fullName evidence="3">Cold-shock protein</fullName>
    </submittedName>
</protein>
<dbReference type="Proteomes" id="UP000019402">
    <property type="component" value="Unassembled WGS sequence"/>
</dbReference>
<organism evidence="3 4">
    <name type="scientific">Saccharicrinis fermentans DSM 9555 = JCM 21142</name>
    <dbReference type="NCBI Taxonomy" id="869213"/>
    <lineage>
        <taxon>Bacteria</taxon>
        <taxon>Pseudomonadati</taxon>
        <taxon>Bacteroidota</taxon>
        <taxon>Bacteroidia</taxon>
        <taxon>Marinilabiliales</taxon>
        <taxon>Marinilabiliaceae</taxon>
        <taxon>Saccharicrinis</taxon>
    </lineage>
</organism>
<dbReference type="STRING" id="869213.GCA_000517085_02629"/>
<dbReference type="SUPFAM" id="SSF50249">
    <property type="entry name" value="Nucleic acid-binding proteins"/>
    <property type="match status" value="1"/>
</dbReference>
<dbReference type="eggNOG" id="COG1278">
    <property type="taxonomic scope" value="Bacteria"/>
</dbReference>
<dbReference type="EMBL" id="BAMD01000146">
    <property type="protein sequence ID" value="GAF05883.1"/>
    <property type="molecule type" value="Genomic_DNA"/>
</dbReference>
<sequence length="1164" mass="137723">MLIGLVKWFDKDKGFGVVGTPDGEEYFLHINSFTTKPDKILKGTPIAFSPKTDNRKNRNSAESSRLVGNSEDWKVILNHLGKPDSVRIEVEVRGHGRRGNPYHRKEMQSFSLIGLSLKYFFQDKNEEEISNFIIDYYDNDLNTKQFISYCELIEDSLPKHFSNEISTNILNIVFSHFGKNLNEEILYAVWKQKKFKFISYNEMDDYEIPESVLRANILEIGKSELSRILNFSFGSEFGSYYVNNKFSNIETLTSDEIKELYQFVEFEKETEQENRKHQLDNLYTQRIEVELTEKANQLDTIRNSDDFNNYNRLLQLIPNRFTDTDKNKVTKSIHKIIAQKCSDEFKPELWIKGIIEEVSLEFVSKYFLNKDTQSDKRISILTKLQTDRQFELLKKYADEYTFEKGFALLEELVKKENSLNYYFDLLEVLFNTEFWKDKKGKELIESFTDYVNDQSNDEQKYDLFLIGYIKDVPQNIVRQNIHQLEKEDCKKIFKSISENKPFIRDILTEKVTFENTVSLSWLYDLAIEFLDIENFNTFDKKAFDTTEHSEYFKFWEIGKAKLFPQHQIEELLQDEFENYAQIDNWIKNNATTTEEISDFLFSFLNKQVPVTDRKIFYKQLNHIKYLLQLNELHLEQIKQIQNDFYTVILWVLDKDDVLNFELLKQKFIYFAPDEQIRIIRKLFFIKANGQFDLTIEKLNELTRFDLDLYKTNLEFNPEIPIDISTDVVVKALLSYQQNKRFFVESELLTIILNDLKLDKTRRFILANYFEDCLGRQTAKFDWSREGEIRKIKYGNNQFYFAISFSTGNTHWVNNRWGGREVYSPNPNFENLKEAVKKISGVKWNPNEKHWGVPSQYETEVLNFAKEQRFFLDFEGSNYANNIHLADFKREDIPNGISFCEGRLANKPHVMFKRKFWWCGGQLCFSKCETIHKTDEWEKYTLLDFCEILDLNTDEINKMGDFIPKGKYYQFIALINRFNRLLEKLYCKDCGHILYPSDFGTGHFAAHTVVRFQCRNDECENNEEIYLNHCLNGQCNNIIDSRISKRCDNGLFICDSCGSCCAHNMLERRLSNLKLTGGYIHDNLVKCVNEKLGHLERGEYFCYKCKSEMTEISDDIFQCSKCNVEYDTTKYNFKRPHIHLRKTIATTGNNGNDKESFNDDSDFPF</sequence>
<reference evidence="3 4" key="1">
    <citation type="journal article" date="2014" name="Genome Announc.">
        <title>Draft Genome Sequence of Cytophaga fermentans JCM 21142T, a Facultative Anaerobe Isolated from Marine Mud.</title>
        <authorList>
            <person name="Starns D."/>
            <person name="Oshima K."/>
            <person name="Suda W."/>
            <person name="Iino T."/>
            <person name="Yuki M."/>
            <person name="Inoue J."/>
            <person name="Kitamura K."/>
            <person name="Iida T."/>
            <person name="Darby A."/>
            <person name="Hattori M."/>
            <person name="Ohkuma M."/>
        </authorList>
    </citation>
    <scope>NUCLEOTIDE SEQUENCE [LARGE SCALE GENOMIC DNA]</scope>
    <source>
        <strain evidence="3 4">JCM 21142</strain>
    </source>
</reference>
<dbReference type="PROSITE" id="PS51857">
    <property type="entry name" value="CSD_2"/>
    <property type="match status" value="1"/>
</dbReference>
<dbReference type="RefSeq" id="WP_044214413.1">
    <property type="nucleotide sequence ID" value="NZ_BAMD01000146.1"/>
</dbReference>
<evidence type="ECO:0000313" key="4">
    <source>
        <dbReference type="Proteomes" id="UP000019402"/>
    </source>
</evidence>
<feature type="domain" description="CSD" evidence="2">
    <location>
        <begin position="1"/>
        <end position="66"/>
    </location>
</feature>
<dbReference type="AlphaFoldDB" id="W7YEI4"/>
<dbReference type="OrthoDB" id="1397991at2"/>